<evidence type="ECO:0000313" key="1">
    <source>
        <dbReference type="EMBL" id="GMQ64662.1"/>
    </source>
</evidence>
<reference evidence="1" key="1">
    <citation type="submission" date="2023-09" db="EMBL/GenBank/DDBJ databases">
        <title>Vallitalea sediminicola and Vallitalea maricola sp. nov., anaerobic bacteria isolated from marine sediment.</title>
        <authorList>
            <person name="Hirano S."/>
            <person name="Maeda A."/>
            <person name="Terahara T."/>
            <person name="Mori K."/>
            <person name="Hamada M."/>
            <person name="Matsumoto R."/>
            <person name="Kobayashi T."/>
        </authorList>
    </citation>
    <scope>NUCLEOTIDE SEQUENCE</scope>
    <source>
        <strain evidence="1">AN17-2</strain>
    </source>
</reference>
<accession>A0ACB5UNU3</accession>
<evidence type="ECO:0000313" key="2">
    <source>
        <dbReference type="Proteomes" id="UP001374599"/>
    </source>
</evidence>
<proteinExistence type="predicted"/>
<organism evidence="1 2">
    <name type="scientific">Vallitalea maricola</name>
    <dbReference type="NCBI Taxonomy" id="3074433"/>
    <lineage>
        <taxon>Bacteria</taxon>
        <taxon>Bacillati</taxon>
        <taxon>Bacillota</taxon>
        <taxon>Clostridia</taxon>
        <taxon>Lachnospirales</taxon>
        <taxon>Vallitaleaceae</taxon>
        <taxon>Vallitalea</taxon>
    </lineage>
</organism>
<dbReference type="Proteomes" id="UP001374599">
    <property type="component" value="Unassembled WGS sequence"/>
</dbReference>
<protein>
    <submittedName>
        <fullName evidence="1">EFR1 family ferrodoxin</fullName>
    </submittedName>
</protein>
<dbReference type="EMBL" id="BTPU01000076">
    <property type="protein sequence ID" value="GMQ64662.1"/>
    <property type="molecule type" value="Genomic_DNA"/>
</dbReference>
<keyword evidence="2" id="KW-1185">Reference proteome</keyword>
<comment type="caution">
    <text evidence="1">The sequence shown here is derived from an EMBL/GenBank/DDBJ whole genome shotgun (WGS) entry which is preliminary data.</text>
</comment>
<sequence length="293" mass="34088">MGEHIGLLFFSGTGNTQIVTELIQSTLQSKEVIVDIICIEEIVNQNKVVDMDQYSMIGIGYPVYGFKEPRIMKKLTEILPRTKTKDVFIFETAADFISINNNSSQYVIRKLHKKGYNVFYTRIICMGSNFFMKYDDELIKQLYLSALSKVEELCTDVLSRKKRIKTTNFLLRLTTNILHWFEDECLARIFGKSLRVLETCSHCGKCVRNCPSKNIRIKNKKISFKWNCLLCMRCIYNCPKNAIRSRGLSFLILKDGYNIKKIIESSDIKGKYITKDTKGFMKHFQRYFNDSSI</sequence>
<name>A0ACB5UNU3_9FIRM</name>
<gene>
    <name evidence="1" type="ORF">AN2V17_39000</name>
</gene>